<sequence length="145" mass="16503">MALSQLKRDNSIENMKYTYTIFYVENVAETIEFYEKAFGFSRKFITPENDYGELITGETTIAFASTELGNSNFKNGFERINKSGKPFGVELAFTTENIETDFENAIKSGATEFEPLTEKPWGQKVGYLRDNNGFLIEICTPIKTE</sequence>
<dbReference type="PROSITE" id="PS51819">
    <property type="entry name" value="VOC"/>
    <property type="match status" value="1"/>
</dbReference>
<protein>
    <submittedName>
        <fullName evidence="2">Uncharacterized conserved protein PhnB, glyoxalase superfamily</fullName>
    </submittedName>
</protein>
<dbReference type="InterPro" id="IPR037523">
    <property type="entry name" value="VOC_core"/>
</dbReference>
<dbReference type="Proteomes" id="UP000198964">
    <property type="component" value="Unassembled WGS sequence"/>
</dbReference>
<dbReference type="Pfam" id="PF00903">
    <property type="entry name" value="Glyoxalase"/>
    <property type="match status" value="1"/>
</dbReference>
<dbReference type="AlphaFoldDB" id="A0A1I2JF68"/>
<proteinExistence type="predicted"/>
<feature type="domain" description="VOC" evidence="1">
    <location>
        <begin position="16"/>
        <end position="141"/>
    </location>
</feature>
<keyword evidence="3" id="KW-1185">Reference proteome</keyword>
<dbReference type="InterPro" id="IPR004360">
    <property type="entry name" value="Glyas_Fos-R_dOase_dom"/>
</dbReference>
<gene>
    <name evidence="2" type="ORF">SAMN05216283_10856</name>
</gene>
<dbReference type="InterPro" id="IPR029068">
    <property type="entry name" value="Glyas_Bleomycin-R_OHBP_Dase"/>
</dbReference>
<accession>A0A1I2JF68</accession>
<dbReference type="RefSeq" id="WP_212733521.1">
    <property type="nucleotide sequence ID" value="NZ_FONW01000008.1"/>
</dbReference>
<dbReference type="PANTHER" id="PTHR34109">
    <property type="entry name" value="BNAUNNG04460D PROTEIN-RELATED"/>
    <property type="match status" value="1"/>
</dbReference>
<dbReference type="CDD" id="cd07264">
    <property type="entry name" value="VOC_like"/>
    <property type="match status" value="1"/>
</dbReference>
<dbReference type="STRING" id="655355.SAMN05216283_10856"/>
<dbReference type="SUPFAM" id="SSF54593">
    <property type="entry name" value="Glyoxalase/Bleomycin resistance protein/Dihydroxybiphenyl dioxygenase"/>
    <property type="match status" value="1"/>
</dbReference>
<evidence type="ECO:0000259" key="1">
    <source>
        <dbReference type="PROSITE" id="PS51819"/>
    </source>
</evidence>
<reference evidence="2 3" key="1">
    <citation type="submission" date="2016-10" db="EMBL/GenBank/DDBJ databases">
        <authorList>
            <person name="de Groot N.N."/>
        </authorList>
    </citation>
    <scope>NUCLEOTIDE SEQUENCE [LARGE SCALE GENOMIC DNA]</scope>
    <source>
        <strain evidence="2 3">CGMCC 1.9156</strain>
    </source>
</reference>
<name>A0A1I2JF68_9BACT</name>
<dbReference type="Gene3D" id="3.10.180.10">
    <property type="entry name" value="2,3-Dihydroxybiphenyl 1,2-Dioxygenase, domain 1"/>
    <property type="match status" value="1"/>
</dbReference>
<evidence type="ECO:0000313" key="3">
    <source>
        <dbReference type="Proteomes" id="UP000198964"/>
    </source>
</evidence>
<dbReference type="EMBL" id="FONW01000008">
    <property type="protein sequence ID" value="SFF51301.1"/>
    <property type="molecule type" value="Genomic_DNA"/>
</dbReference>
<organism evidence="2 3">
    <name type="scientific">Sunxiuqinia elliptica</name>
    <dbReference type="NCBI Taxonomy" id="655355"/>
    <lineage>
        <taxon>Bacteria</taxon>
        <taxon>Pseudomonadati</taxon>
        <taxon>Bacteroidota</taxon>
        <taxon>Bacteroidia</taxon>
        <taxon>Marinilabiliales</taxon>
        <taxon>Prolixibacteraceae</taxon>
        <taxon>Sunxiuqinia</taxon>
    </lineage>
</organism>
<evidence type="ECO:0000313" key="2">
    <source>
        <dbReference type="EMBL" id="SFF51301.1"/>
    </source>
</evidence>